<dbReference type="InterPro" id="IPR035628">
    <property type="entry name" value="TcpC_C"/>
</dbReference>
<dbReference type="CDD" id="cd16428">
    <property type="entry name" value="TcpC_C"/>
    <property type="match status" value="1"/>
</dbReference>
<dbReference type="CDD" id="cd16386">
    <property type="entry name" value="TcpC_N"/>
    <property type="match status" value="1"/>
</dbReference>
<keyword evidence="2" id="KW-0472">Membrane</keyword>
<comment type="caution">
    <text evidence="3">The sequence shown here is derived from an EMBL/GenBank/DDBJ whole genome shotgun (WGS) entry which is preliminary data.</text>
</comment>
<reference evidence="3" key="1">
    <citation type="submission" date="2023-02" db="EMBL/GenBank/DDBJ databases">
        <title>Actinomadura rubrobrunea NBRC 14622.</title>
        <authorList>
            <person name="Ichikawa N."/>
            <person name="Sato H."/>
            <person name="Tonouchi N."/>
        </authorList>
    </citation>
    <scope>NUCLEOTIDE SEQUENCE</scope>
    <source>
        <strain evidence="3">NBRC 14622</strain>
    </source>
</reference>
<gene>
    <name evidence="3" type="ORF">Arub01_03950</name>
</gene>
<protein>
    <recommendedName>
        <fullName evidence="5">Conjugal transfer protein</fullName>
    </recommendedName>
</protein>
<dbReference type="Gene3D" id="3.10.450.540">
    <property type="match status" value="1"/>
</dbReference>
<dbReference type="InterPro" id="IPR024735">
    <property type="entry name" value="TcpC"/>
</dbReference>
<sequence length="337" mass="35378">MGHGRETAVVEETAPGGAALGQAVDPWDPPRGRGRGKRSGGGSGPRGGRWGGSGGRWWVWVGRAVLWALIIVIVVNGVRAPFERFTAEDSGASGTQRSEKGTRFPTSAASAFALQFANVYLNYDQKDAPAREEQLRAFLPEGADGQFGWNGVGKMQVQSVNVAGVDVRDDHNGVVTVLARSQDKWLRLAVPVYAANASSLVVSGRPALLPPPAKAAPPQQGVRDRDSALESELQPVLGTFFQAYASSNQESLARFSDGAAIGGLAGAVTFFQVREIVAPRGPAGERTVTATVAWQLPGTGPGGAGGELEQTYELAMVKKGANWYVRSIRGATPLSGS</sequence>
<evidence type="ECO:0000313" key="4">
    <source>
        <dbReference type="Proteomes" id="UP001165124"/>
    </source>
</evidence>
<name>A0A9W6PSE5_9ACTN</name>
<dbReference type="Pfam" id="PF12642">
    <property type="entry name" value="TpcC"/>
    <property type="match status" value="1"/>
</dbReference>
<feature type="compositionally biased region" description="Gly residues" evidence="1">
    <location>
        <begin position="39"/>
        <end position="49"/>
    </location>
</feature>
<dbReference type="EMBL" id="BSRZ01000001">
    <property type="protein sequence ID" value="GLW62151.1"/>
    <property type="molecule type" value="Genomic_DNA"/>
</dbReference>
<feature type="region of interest" description="Disordered" evidence="1">
    <location>
        <begin position="1"/>
        <end position="49"/>
    </location>
</feature>
<keyword evidence="4" id="KW-1185">Reference proteome</keyword>
<keyword evidence="2" id="KW-1133">Transmembrane helix</keyword>
<dbReference type="AlphaFoldDB" id="A0A9W6PSE5"/>
<evidence type="ECO:0000256" key="1">
    <source>
        <dbReference type="SAM" id="MobiDB-lite"/>
    </source>
</evidence>
<keyword evidence="2" id="KW-0812">Transmembrane</keyword>
<proteinExistence type="predicted"/>
<evidence type="ECO:0000313" key="3">
    <source>
        <dbReference type="EMBL" id="GLW62151.1"/>
    </source>
</evidence>
<feature type="transmembrane region" description="Helical" evidence="2">
    <location>
        <begin position="57"/>
        <end position="78"/>
    </location>
</feature>
<evidence type="ECO:0008006" key="5">
    <source>
        <dbReference type="Google" id="ProtNLM"/>
    </source>
</evidence>
<dbReference type="Proteomes" id="UP001165124">
    <property type="component" value="Unassembled WGS sequence"/>
</dbReference>
<accession>A0A9W6PSE5</accession>
<organism evidence="3 4">
    <name type="scientific">Actinomadura rubrobrunea</name>
    <dbReference type="NCBI Taxonomy" id="115335"/>
    <lineage>
        <taxon>Bacteria</taxon>
        <taxon>Bacillati</taxon>
        <taxon>Actinomycetota</taxon>
        <taxon>Actinomycetes</taxon>
        <taxon>Streptosporangiales</taxon>
        <taxon>Thermomonosporaceae</taxon>
        <taxon>Actinomadura</taxon>
    </lineage>
</organism>
<evidence type="ECO:0000256" key="2">
    <source>
        <dbReference type="SAM" id="Phobius"/>
    </source>
</evidence>